<keyword evidence="3" id="KW-1003">Cell membrane</keyword>
<protein>
    <submittedName>
        <fullName evidence="10">YeeE/YedE family protein</fullName>
    </submittedName>
</protein>
<dbReference type="EMBL" id="CP063982">
    <property type="protein sequence ID" value="UOD49617.1"/>
    <property type="molecule type" value="Genomic_DNA"/>
</dbReference>
<evidence type="ECO:0000256" key="3">
    <source>
        <dbReference type="ARBA" id="ARBA00022475"/>
    </source>
</evidence>
<evidence type="ECO:0000256" key="1">
    <source>
        <dbReference type="ARBA" id="ARBA00004429"/>
    </source>
</evidence>
<evidence type="ECO:0000256" key="7">
    <source>
        <dbReference type="ARBA" id="ARBA00023136"/>
    </source>
</evidence>
<dbReference type="Proteomes" id="UP000831607">
    <property type="component" value="Chromosome"/>
</dbReference>
<dbReference type="PANTHER" id="PTHR30574:SF1">
    <property type="entry name" value="SULPHUR TRANSPORT DOMAIN-CONTAINING PROTEIN"/>
    <property type="match status" value="1"/>
</dbReference>
<name>A0ABY4AH65_9BURK</name>
<gene>
    <name evidence="10" type="ORF">DHf2319_09050</name>
</gene>
<dbReference type="RefSeq" id="WP_243477844.1">
    <property type="nucleotide sequence ID" value="NZ_CP063982.1"/>
</dbReference>
<accession>A0ABY4AH65</accession>
<keyword evidence="6 9" id="KW-1133">Transmembrane helix</keyword>
<keyword evidence="4" id="KW-0997">Cell inner membrane</keyword>
<evidence type="ECO:0000256" key="9">
    <source>
        <dbReference type="SAM" id="Phobius"/>
    </source>
</evidence>
<feature type="transmembrane region" description="Helical" evidence="9">
    <location>
        <begin position="258"/>
        <end position="282"/>
    </location>
</feature>
<evidence type="ECO:0000256" key="5">
    <source>
        <dbReference type="ARBA" id="ARBA00022692"/>
    </source>
</evidence>
<dbReference type="Pfam" id="PF04143">
    <property type="entry name" value="Sulf_transp"/>
    <property type="match status" value="1"/>
</dbReference>
<feature type="transmembrane region" description="Helical" evidence="9">
    <location>
        <begin position="201"/>
        <end position="222"/>
    </location>
</feature>
<evidence type="ECO:0000313" key="11">
    <source>
        <dbReference type="Proteomes" id="UP000831607"/>
    </source>
</evidence>
<evidence type="ECO:0000256" key="6">
    <source>
        <dbReference type="ARBA" id="ARBA00022989"/>
    </source>
</evidence>
<evidence type="ECO:0000256" key="2">
    <source>
        <dbReference type="ARBA" id="ARBA00022448"/>
    </source>
</evidence>
<proteinExistence type="inferred from homology"/>
<dbReference type="PANTHER" id="PTHR30574">
    <property type="entry name" value="INNER MEMBRANE PROTEIN YEDE"/>
    <property type="match status" value="1"/>
</dbReference>
<feature type="transmembrane region" description="Helical" evidence="9">
    <location>
        <begin position="334"/>
        <end position="351"/>
    </location>
</feature>
<keyword evidence="5 9" id="KW-0812">Transmembrane</keyword>
<sequence>MKRLPLAALMVAFFILLLWAVSVRQALLFVIGIGMGAALAGARFGFTTGWRALIEHKDPRGVTGQLVLLALAAILAMPLLANYTELTAALGPPSLSLILGAFVFGLTMQIADGCGSGTLYKAGLGIPLNMGILPLFAAGSFLGSVHIGDWLSLGQTAPVGLVNSLGLEKALAVTLLGLLAILITVRLWVGKHRTWFDAKWLWGALALALLATLNLVVAGQPWGVVYGFGLWAAKIAQSANLFDPTGNFFWGQDSNAQILAQSVLLDVTSITNIGILAGALWISAKSSGNETPLTRQQWLIGLLAGFLMGYSSRLAFGCNIGAMLSGVSTGSLHGWIWIPLAFAGTLIGVRLRRYYGF</sequence>
<dbReference type="InterPro" id="IPR007272">
    <property type="entry name" value="Sulf_transp_TsuA/YedE"/>
</dbReference>
<evidence type="ECO:0000256" key="8">
    <source>
        <dbReference type="ARBA" id="ARBA00035655"/>
    </source>
</evidence>
<evidence type="ECO:0000313" key="10">
    <source>
        <dbReference type="EMBL" id="UOD49617.1"/>
    </source>
</evidence>
<feature type="transmembrane region" description="Helical" evidence="9">
    <location>
        <begin position="171"/>
        <end position="189"/>
    </location>
</feature>
<keyword evidence="11" id="KW-1185">Reference proteome</keyword>
<evidence type="ECO:0000256" key="4">
    <source>
        <dbReference type="ARBA" id="ARBA00022519"/>
    </source>
</evidence>
<comment type="similarity">
    <text evidence="8">Belongs to the TsuA/YedE (TC 9.B.102) family.</text>
</comment>
<organism evidence="10 11">
    <name type="scientific">Orrella daihaiensis</name>
    <dbReference type="NCBI Taxonomy" id="2782176"/>
    <lineage>
        <taxon>Bacteria</taxon>
        <taxon>Pseudomonadati</taxon>
        <taxon>Pseudomonadota</taxon>
        <taxon>Betaproteobacteria</taxon>
        <taxon>Burkholderiales</taxon>
        <taxon>Alcaligenaceae</taxon>
        <taxon>Orrella</taxon>
    </lineage>
</organism>
<feature type="transmembrane region" description="Helical" evidence="9">
    <location>
        <begin position="298"/>
        <end position="322"/>
    </location>
</feature>
<feature type="transmembrane region" description="Helical" evidence="9">
    <location>
        <begin position="95"/>
        <end position="120"/>
    </location>
</feature>
<keyword evidence="7 9" id="KW-0472">Membrane</keyword>
<reference evidence="10 11" key="1">
    <citation type="submission" date="2020-11" db="EMBL/GenBank/DDBJ databases">
        <title>Algicoccus daihaiensis sp.nov., isolated from Daihai Lake in Inner Mongolia.</title>
        <authorList>
            <person name="Kai J."/>
        </authorList>
    </citation>
    <scope>NUCLEOTIDE SEQUENCE [LARGE SCALE GENOMIC DNA]</scope>
    <source>
        <strain evidence="11">f23</strain>
    </source>
</reference>
<feature type="transmembrane region" description="Helical" evidence="9">
    <location>
        <begin position="66"/>
        <end position="83"/>
    </location>
</feature>
<feature type="transmembrane region" description="Helical" evidence="9">
    <location>
        <begin position="30"/>
        <end position="54"/>
    </location>
</feature>
<keyword evidence="2" id="KW-0813">Transport</keyword>
<comment type="subcellular location">
    <subcellularLocation>
        <location evidence="1">Cell inner membrane</location>
        <topology evidence="1">Multi-pass membrane protein</topology>
    </subcellularLocation>
</comment>